<dbReference type="GeneID" id="9615584"/>
<organism evidence="2">
    <name type="scientific">Volvox carteri f. nagariensis</name>
    <dbReference type="NCBI Taxonomy" id="3068"/>
    <lineage>
        <taxon>Eukaryota</taxon>
        <taxon>Viridiplantae</taxon>
        <taxon>Chlorophyta</taxon>
        <taxon>core chlorophytes</taxon>
        <taxon>Chlorophyceae</taxon>
        <taxon>CS clade</taxon>
        <taxon>Chlamydomonadales</taxon>
        <taxon>Volvocaceae</taxon>
        <taxon>Volvox</taxon>
    </lineage>
</organism>
<keyword evidence="2" id="KW-1185">Reference proteome</keyword>
<gene>
    <name evidence="1" type="ORF">VOLCADRAFT_92059</name>
</gene>
<accession>D8TZ03</accession>
<dbReference type="AlphaFoldDB" id="D8TZ03"/>
<protein>
    <submittedName>
        <fullName evidence="1">Uncharacterized protein</fullName>
    </submittedName>
</protein>
<sequence length="145" mass="15964">MSCPRQLASAVGCRYQAAVATGSAVAMLFMAPHRKWRCLGIDWFEGECYVSRNARTCSESHLMLLGFIEERLGPKGHEALAKGCQGDMSSEVGVIHTNGTYICLRLGVGVDVHPPSMCTIAYFIIHMMITSMFVEMERSALSIEK</sequence>
<dbReference type="KEGG" id="vcn:VOLCADRAFT_92059"/>
<evidence type="ECO:0000313" key="1">
    <source>
        <dbReference type="EMBL" id="EFJ47311.1"/>
    </source>
</evidence>
<name>D8TZ03_VOLCA</name>
<dbReference type="Proteomes" id="UP000001058">
    <property type="component" value="Unassembled WGS sequence"/>
</dbReference>
<dbReference type="InParanoid" id="D8TZ03"/>
<dbReference type="EMBL" id="GL378345">
    <property type="protein sequence ID" value="EFJ47311.1"/>
    <property type="molecule type" value="Genomic_DNA"/>
</dbReference>
<reference evidence="1 2" key="1">
    <citation type="journal article" date="2010" name="Science">
        <title>Genomic analysis of organismal complexity in the multicellular green alga Volvox carteri.</title>
        <authorList>
            <person name="Prochnik S.E."/>
            <person name="Umen J."/>
            <person name="Nedelcu A.M."/>
            <person name="Hallmann A."/>
            <person name="Miller S.M."/>
            <person name="Nishii I."/>
            <person name="Ferris P."/>
            <person name="Kuo A."/>
            <person name="Mitros T."/>
            <person name="Fritz-Laylin L.K."/>
            <person name="Hellsten U."/>
            <person name="Chapman J."/>
            <person name="Simakov O."/>
            <person name="Rensing S.A."/>
            <person name="Terry A."/>
            <person name="Pangilinan J."/>
            <person name="Kapitonov V."/>
            <person name="Jurka J."/>
            <person name="Salamov A."/>
            <person name="Shapiro H."/>
            <person name="Schmutz J."/>
            <person name="Grimwood J."/>
            <person name="Lindquist E."/>
            <person name="Lucas S."/>
            <person name="Grigoriev I.V."/>
            <person name="Schmitt R."/>
            <person name="Kirk D."/>
            <person name="Rokhsar D.S."/>
        </authorList>
    </citation>
    <scope>NUCLEOTIDE SEQUENCE [LARGE SCALE GENOMIC DNA]</scope>
    <source>
        <strain evidence="2">f. Nagariensis / Eve</strain>
    </source>
</reference>
<evidence type="ECO:0000313" key="2">
    <source>
        <dbReference type="Proteomes" id="UP000001058"/>
    </source>
</evidence>
<proteinExistence type="predicted"/>
<dbReference type="RefSeq" id="XP_002951500.1">
    <property type="nucleotide sequence ID" value="XM_002951454.1"/>
</dbReference>